<dbReference type="VEuPathDB" id="FungiDB:CJI97_000666"/>
<feature type="region of interest" description="Disordered" evidence="8">
    <location>
        <begin position="123"/>
        <end position="172"/>
    </location>
</feature>
<dbReference type="PANTHER" id="PTHR12297:SF3">
    <property type="entry name" value="HIG1 DOMAIN FAMILY MEMBER 1A"/>
    <property type="match status" value="1"/>
</dbReference>
<evidence type="ECO:0000256" key="8">
    <source>
        <dbReference type="SAM" id="MobiDB-lite"/>
    </source>
</evidence>
<dbReference type="Gene3D" id="6.10.140.1320">
    <property type="match status" value="1"/>
</dbReference>
<keyword evidence="5" id="KW-0175">Coiled coil</keyword>
<dbReference type="PROSITE" id="PS51503">
    <property type="entry name" value="HIG1"/>
    <property type="match status" value="1"/>
</dbReference>
<evidence type="ECO:0000256" key="2">
    <source>
        <dbReference type="ARBA" id="ARBA00013887"/>
    </source>
</evidence>
<evidence type="ECO:0000256" key="1">
    <source>
        <dbReference type="ARBA" id="ARBA00004325"/>
    </source>
</evidence>
<name>A0A0L0P535_CANAR</name>
<evidence type="ECO:0000256" key="9">
    <source>
        <dbReference type="SAM" id="Phobius"/>
    </source>
</evidence>
<feature type="domain" description="HIG1" evidence="10">
    <location>
        <begin position="1"/>
        <end position="79"/>
    </location>
</feature>
<dbReference type="InterPro" id="IPR007667">
    <property type="entry name" value="Hypoxia_induced_domain"/>
</dbReference>
<comment type="subcellular location">
    <subcellularLocation>
        <location evidence="1">Mitochondrion membrane</location>
    </subcellularLocation>
</comment>
<feature type="compositionally biased region" description="Polar residues" evidence="8">
    <location>
        <begin position="161"/>
        <end position="172"/>
    </location>
</feature>
<accession>A0A0L0P535</accession>
<evidence type="ECO:0000313" key="11">
    <source>
        <dbReference type="EMBL" id="KNE01414.1"/>
    </source>
</evidence>
<dbReference type="VEuPathDB" id="FungiDB:CJI96_0003432"/>
<proteinExistence type="predicted"/>
<dbReference type="InterPro" id="IPR050355">
    <property type="entry name" value="RCF1"/>
</dbReference>
<dbReference type="PANTHER" id="PTHR12297">
    <property type="entry name" value="HYPOXIA-INDUCBILE GENE 1 HIG1 -RELATED"/>
    <property type="match status" value="1"/>
</dbReference>
<dbReference type="VEuPathDB" id="FungiDB:QG37_01485"/>
<sequence length="172" mass="19606">MDIIQKMMFRCKQQPLVPLGTLLTTGAIILATKSIRQGRKADTQKYFRYRVGFQGFTLVALVLGGWYYQTESKAQKKSREEKLHEKAKLREKLWIEELERRDKEIQERKKRLEESRKELLQVASEGFRQERERSQSSDPAGVTVGSDSFPDGNSVAPVPAGTTSGSSLNQNK</sequence>
<protein>
    <recommendedName>
        <fullName evidence="2">Respiratory supercomplex factor 1, mitochondrial</fullName>
    </recommendedName>
</protein>
<evidence type="ECO:0000256" key="5">
    <source>
        <dbReference type="ARBA" id="ARBA00023054"/>
    </source>
</evidence>
<dbReference type="Pfam" id="PF04588">
    <property type="entry name" value="HIG_1_N"/>
    <property type="match status" value="1"/>
</dbReference>
<comment type="caution">
    <text evidence="11">The sequence shown here is derived from an EMBL/GenBank/DDBJ whole genome shotgun (WGS) entry which is preliminary data.</text>
</comment>
<keyword evidence="4 9" id="KW-1133">Transmembrane helix</keyword>
<dbReference type="EMBL" id="LGST01000011">
    <property type="protein sequence ID" value="KNE01414.1"/>
    <property type="molecule type" value="Genomic_DNA"/>
</dbReference>
<dbReference type="GO" id="GO:0031966">
    <property type="term" value="C:mitochondrial membrane"/>
    <property type="evidence" value="ECO:0007669"/>
    <property type="project" value="UniProtKB-SubCell"/>
</dbReference>
<feature type="transmembrane region" description="Helical" evidence="9">
    <location>
        <begin position="47"/>
        <end position="68"/>
    </location>
</feature>
<evidence type="ECO:0000256" key="3">
    <source>
        <dbReference type="ARBA" id="ARBA00022692"/>
    </source>
</evidence>
<dbReference type="VEuPathDB" id="FungiDB:CJJ09_002626"/>
<keyword evidence="7 9" id="KW-0472">Membrane</keyword>
<evidence type="ECO:0000256" key="7">
    <source>
        <dbReference type="ARBA" id="ARBA00023136"/>
    </source>
</evidence>
<evidence type="ECO:0000256" key="4">
    <source>
        <dbReference type="ARBA" id="ARBA00022989"/>
    </source>
</evidence>
<dbReference type="VEuPathDB" id="FungiDB:B9J08_000665"/>
<reference evidence="12" key="1">
    <citation type="journal article" date="2015" name="BMC Genomics">
        <title>Draft genome of a commonly misdiagnosed multidrug resistant pathogen Candida auris.</title>
        <authorList>
            <person name="Chatterjee S."/>
            <person name="Alampalli S.V."/>
            <person name="Nageshan R.K."/>
            <person name="Chettiar S.T."/>
            <person name="Joshi S."/>
            <person name="Tatu U.S."/>
        </authorList>
    </citation>
    <scope>NUCLEOTIDE SEQUENCE [LARGE SCALE GENOMIC DNA]</scope>
    <source>
        <strain evidence="12">6684</strain>
    </source>
</reference>
<keyword evidence="6" id="KW-0496">Mitochondrion</keyword>
<evidence type="ECO:0000256" key="6">
    <source>
        <dbReference type="ARBA" id="ARBA00023128"/>
    </source>
</evidence>
<dbReference type="Proteomes" id="UP000037122">
    <property type="component" value="Unassembled WGS sequence"/>
</dbReference>
<keyword evidence="3 9" id="KW-0812">Transmembrane</keyword>
<organism evidence="11 12">
    <name type="scientific">Candidozyma auris</name>
    <name type="common">Yeast</name>
    <name type="synonym">Candida auris</name>
    <dbReference type="NCBI Taxonomy" id="498019"/>
    <lineage>
        <taxon>Eukaryota</taxon>
        <taxon>Fungi</taxon>
        <taxon>Dikarya</taxon>
        <taxon>Ascomycota</taxon>
        <taxon>Saccharomycotina</taxon>
        <taxon>Pichiomycetes</taxon>
        <taxon>Metschnikowiaceae</taxon>
        <taxon>Candidozyma</taxon>
    </lineage>
</organism>
<dbReference type="AlphaFoldDB" id="A0A0L0P535"/>
<evidence type="ECO:0000259" key="10">
    <source>
        <dbReference type="PROSITE" id="PS51503"/>
    </source>
</evidence>
<dbReference type="VEuPathDB" id="FungiDB:CJJ07_005132"/>
<evidence type="ECO:0000313" key="12">
    <source>
        <dbReference type="Proteomes" id="UP000037122"/>
    </source>
</evidence>
<dbReference type="GO" id="GO:0097250">
    <property type="term" value="P:mitochondrial respirasome assembly"/>
    <property type="evidence" value="ECO:0007669"/>
    <property type="project" value="TreeGrafter"/>
</dbReference>
<gene>
    <name evidence="11" type="ORF">QG37_01485</name>
</gene>